<evidence type="ECO:0000256" key="2">
    <source>
        <dbReference type="ARBA" id="ARBA00004325"/>
    </source>
</evidence>
<comment type="caution">
    <text evidence="11">The sequence shown here is derived from an EMBL/GenBank/DDBJ whole genome shotgun (WGS) entry which is preliminary data.</text>
</comment>
<reference evidence="11 12" key="1">
    <citation type="submission" date="2019-01" db="EMBL/GenBank/DDBJ databases">
        <title>A draft genome assembly of the solar-powered sea slug Elysia chlorotica.</title>
        <authorList>
            <person name="Cai H."/>
            <person name="Li Q."/>
            <person name="Fang X."/>
            <person name="Li J."/>
            <person name="Curtis N.E."/>
            <person name="Altenburger A."/>
            <person name="Shibata T."/>
            <person name="Feng M."/>
            <person name="Maeda T."/>
            <person name="Schwartz J.A."/>
            <person name="Shigenobu S."/>
            <person name="Lundholm N."/>
            <person name="Nishiyama T."/>
            <person name="Yang H."/>
            <person name="Hasebe M."/>
            <person name="Li S."/>
            <person name="Pierce S.K."/>
            <person name="Wang J."/>
        </authorList>
    </citation>
    <scope>NUCLEOTIDE SEQUENCE [LARGE SCALE GENOMIC DNA]</scope>
    <source>
        <strain evidence="11">EC2010</strain>
        <tissue evidence="11">Whole organism of an adult</tissue>
    </source>
</reference>
<dbReference type="OrthoDB" id="5857140at2759"/>
<evidence type="ECO:0000256" key="1">
    <source>
        <dbReference type="ARBA" id="ARBA00004167"/>
    </source>
</evidence>
<feature type="compositionally biased region" description="Low complexity" evidence="9">
    <location>
        <begin position="74"/>
        <end position="98"/>
    </location>
</feature>
<accession>A0A3S0ZZQ0</accession>
<dbReference type="PANTHER" id="PTHR15186">
    <property type="entry name" value="RE48077P"/>
    <property type="match status" value="1"/>
</dbReference>
<comment type="subcellular location">
    <subcellularLocation>
        <location evidence="1">Membrane</location>
        <topology evidence="1">Single-pass membrane protein</topology>
    </subcellularLocation>
    <subcellularLocation>
        <location evidence="2">Mitochondrion membrane</location>
    </subcellularLocation>
</comment>
<evidence type="ECO:0000256" key="6">
    <source>
        <dbReference type="ARBA" id="ARBA00022989"/>
    </source>
</evidence>
<evidence type="ECO:0000313" key="12">
    <source>
        <dbReference type="Proteomes" id="UP000271974"/>
    </source>
</evidence>
<evidence type="ECO:0000256" key="9">
    <source>
        <dbReference type="SAM" id="MobiDB-lite"/>
    </source>
</evidence>
<dbReference type="GO" id="GO:0042802">
    <property type="term" value="F:identical protein binding"/>
    <property type="evidence" value="ECO:0007669"/>
    <property type="project" value="UniProtKB-ARBA"/>
</dbReference>
<keyword evidence="6 10" id="KW-1133">Transmembrane helix</keyword>
<dbReference type="GO" id="GO:0005634">
    <property type="term" value="C:nucleus"/>
    <property type="evidence" value="ECO:0007669"/>
    <property type="project" value="TreeGrafter"/>
</dbReference>
<name>A0A3S0ZZQ0_ELYCH</name>
<evidence type="ECO:0000256" key="5">
    <source>
        <dbReference type="ARBA" id="ARBA00022703"/>
    </source>
</evidence>
<dbReference type="GO" id="GO:0097345">
    <property type="term" value="P:mitochondrial outer membrane permeabilization"/>
    <property type="evidence" value="ECO:0007669"/>
    <property type="project" value="TreeGrafter"/>
</dbReference>
<keyword evidence="7" id="KW-0496">Mitochondrion</keyword>
<evidence type="ECO:0000256" key="3">
    <source>
        <dbReference type="ARBA" id="ARBA00007710"/>
    </source>
</evidence>
<keyword evidence="12" id="KW-1185">Reference proteome</keyword>
<dbReference type="PANTHER" id="PTHR15186:SF5">
    <property type="entry name" value="BNIP3, ISOFORM A"/>
    <property type="match status" value="1"/>
</dbReference>
<keyword evidence="8 10" id="KW-0472">Membrane</keyword>
<evidence type="ECO:0000256" key="7">
    <source>
        <dbReference type="ARBA" id="ARBA00023128"/>
    </source>
</evidence>
<evidence type="ECO:0000313" key="11">
    <source>
        <dbReference type="EMBL" id="RUS87032.1"/>
    </source>
</evidence>
<evidence type="ECO:0008006" key="13">
    <source>
        <dbReference type="Google" id="ProtNLM"/>
    </source>
</evidence>
<organism evidence="11 12">
    <name type="scientific">Elysia chlorotica</name>
    <name type="common">Eastern emerald elysia</name>
    <name type="synonym">Sea slug</name>
    <dbReference type="NCBI Taxonomy" id="188477"/>
    <lineage>
        <taxon>Eukaryota</taxon>
        <taxon>Metazoa</taxon>
        <taxon>Spiralia</taxon>
        <taxon>Lophotrochozoa</taxon>
        <taxon>Mollusca</taxon>
        <taxon>Gastropoda</taxon>
        <taxon>Heterobranchia</taxon>
        <taxon>Euthyneura</taxon>
        <taxon>Panpulmonata</taxon>
        <taxon>Sacoglossa</taxon>
        <taxon>Placobranchoidea</taxon>
        <taxon>Plakobranchidae</taxon>
        <taxon>Elysia</taxon>
    </lineage>
</organism>
<sequence length="204" mass="22643">MASSARPEQRTDDLNDSWVELHYQSSPVKSGQPVEILSSSTDPSCGDCSPLPISCSTGSMERLLIDAQRESRTPSRPNSNQSSQGGSPKSPSSPNSEWSNEEWRSKQDPGTEWMWDWSSRPEVHQSFDSMYEKFRHPAGVASKRHSPLSVRNTKVMSNARIFSLTNLPTLLLTHACTFFLGAAAVIIYFKKYCNISAIAQATLD</sequence>
<dbReference type="GO" id="GO:0005741">
    <property type="term" value="C:mitochondrial outer membrane"/>
    <property type="evidence" value="ECO:0007669"/>
    <property type="project" value="TreeGrafter"/>
</dbReference>
<gene>
    <name evidence="11" type="ORF">EGW08_005185</name>
</gene>
<dbReference type="STRING" id="188477.A0A3S0ZZQ0"/>
<dbReference type="GO" id="GO:0043065">
    <property type="term" value="P:positive regulation of apoptotic process"/>
    <property type="evidence" value="ECO:0007669"/>
    <property type="project" value="InterPro"/>
</dbReference>
<feature type="region of interest" description="Disordered" evidence="9">
    <location>
        <begin position="24"/>
        <end position="105"/>
    </location>
</feature>
<evidence type="ECO:0000256" key="4">
    <source>
        <dbReference type="ARBA" id="ARBA00022692"/>
    </source>
</evidence>
<keyword evidence="4 10" id="KW-0812">Transmembrane</keyword>
<comment type="similarity">
    <text evidence="3">Belongs to the NIP3 family.</text>
</comment>
<feature type="compositionally biased region" description="Basic and acidic residues" evidence="9">
    <location>
        <begin position="63"/>
        <end position="73"/>
    </location>
</feature>
<keyword evidence="5" id="KW-0053">Apoptosis</keyword>
<dbReference type="EMBL" id="RQTK01000121">
    <property type="protein sequence ID" value="RUS87032.1"/>
    <property type="molecule type" value="Genomic_DNA"/>
</dbReference>
<dbReference type="InterPro" id="IPR010548">
    <property type="entry name" value="BNIP3"/>
</dbReference>
<feature type="transmembrane region" description="Helical" evidence="10">
    <location>
        <begin position="170"/>
        <end position="189"/>
    </location>
</feature>
<evidence type="ECO:0000256" key="10">
    <source>
        <dbReference type="SAM" id="Phobius"/>
    </source>
</evidence>
<dbReference type="Pfam" id="PF06553">
    <property type="entry name" value="BNIP3"/>
    <property type="match status" value="1"/>
</dbReference>
<protein>
    <recommendedName>
        <fullName evidence="13">BCL2/adenovirus E1B 19 kDa protein-interacting protein 3</fullName>
    </recommendedName>
</protein>
<dbReference type="Proteomes" id="UP000271974">
    <property type="component" value="Unassembled WGS sequence"/>
</dbReference>
<evidence type="ECO:0000256" key="8">
    <source>
        <dbReference type="ARBA" id="ARBA00023136"/>
    </source>
</evidence>
<proteinExistence type="inferred from homology"/>
<dbReference type="AlphaFoldDB" id="A0A3S0ZZQ0"/>